<organism evidence="1 2">
    <name type="scientific">Streptomyces niphimycinicus</name>
    <dbReference type="NCBI Taxonomy" id="2842201"/>
    <lineage>
        <taxon>Bacteria</taxon>
        <taxon>Bacillati</taxon>
        <taxon>Actinomycetota</taxon>
        <taxon>Actinomycetes</taxon>
        <taxon>Kitasatosporales</taxon>
        <taxon>Streptomycetaceae</taxon>
        <taxon>Streptomyces</taxon>
    </lineage>
</organism>
<reference evidence="1 2" key="1">
    <citation type="submission" date="2021-06" db="EMBL/GenBank/DDBJ databases">
        <authorList>
            <person name="Pan X."/>
        </authorList>
    </citation>
    <scope>NUCLEOTIDE SEQUENCE [LARGE SCALE GENOMIC DNA]</scope>
    <source>
        <strain evidence="1 2">4503</strain>
    </source>
</reference>
<dbReference type="RefSeq" id="WP_216339517.1">
    <property type="nucleotide sequence ID" value="NZ_JAHLEM010000015.1"/>
</dbReference>
<gene>
    <name evidence="1" type="ORF">KN815_01875</name>
</gene>
<protein>
    <submittedName>
        <fullName evidence="1">DUF4276 family protein</fullName>
    </submittedName>
</protein>
<accession>A0ABS6C7M6</accession>
<sequence>MTVRALYLCEGSSDTGLRFHIEAIAADVGREILVTVPDLNRLPSKPGHSVEDKLRAAQRLSDGERAYDLVVIHRDADGHPADHRRREIAKAVAQVSPGLAHVPVIPVRMLEAWLLLDHAAIREVAGNPNGRVALGLPKAAKAESVPNPKALLRQALATASEEKGRGLKKLQARFCENRARLLQMLDREGPVKQLASWMSFTNDLREVLGKVSDIA</sequence>
<dbReference type="EMBL" id="JAHLEM010000015">
    <property type="protein sequence ID" value="MBU3862898.1"/>
    <property type="molecule type" value="Genomic_DNA"/>
</dbReference>
<name>A0ABS6C7M6_9ACTN</name>
<keyword evidence="2" id="KW-1185">Reference proteome</keyword>
<comment type="caution">
    <text evidence="1">The sequence shown here is derived from an EMBL/GenBank/DDBJ whole genome shotgun (WGS) entry which is preliminary data.</text>
</comment>
<proteinExistence type="predicted"/>
<evidence type="ECO:0000313" key="1">
    <source>
        <dbReference type="EMBL" id="MBU3862898.1"/>
    </source>
</evidence>
<dbReference type="Proteomes" id="UP000720508">
    <property type="component" value="Unassembled WGS sequence"/>
</dbReference>
<evidence type="ECO:0000313" key="2">
    <source>
        <dbReference type="Proteomes" id="UP000720508"/>
    </source>
</evidence>